<name>A0A7X8SL01_9BACT</name>
<dbReference type="SUPFAM" id="SSF49464">
    <property type="entry name" value="Carboxypeptidase regulatory domain-like"/>
    <property type="match status" value="1"/>
</dbReference>
<proteinExistence type="predicted"/>
<dbReference type="Gene3D" id="2.60.40.1120">
    <property type="entry name" value="Carboxypeptidase-like, regulatory domain"/>
    <property type="match status" value="1"/>
</dbReference>
<keyword evidence="5" id="KW-0675">Receptor</keyword>
<dbReference type="Pfam" id="PF14905">
    <property type="entry name" value="OMP_b-brl_3"/>
    <property type="match status" value="1"/>
</dbReference>
<protein>
    <submittedName>
        <fullName evidence="5">TonB-dependent receptor</fullName>
    </submittedName>
</protein>
<evidence type="ECO:0000256" key="2">
    <source>
        <dbReference type="ARBA" id="ARBA00023136"/>
    </source>
</evidence>
<evidence type="ECO:0000313" key="5">
    <source>
        <dbReference type="EMBL" id="NLR92166.1"/>
    </source>
</evidence>
<dbReference type="InterPro" id="IPR041700">
    <property type="entry name" value="OMP_b-brl_3"/>
</dbReference>
<dbReference type="RefSeq" id="WP_168882886.1">
    <property type="nucleotide sequence ID" value="NZ_JABAIL010000004.1"/>
</dbReference>
<organism evidence="5 6">
    <name type="scientific">Flammeovirga agarivorans</name>
    <dbReference type="NCBI Taxonomy" id="2726742"/>
    <lineage>
        <taxon>Bacteria</taxon>
        <taxon>Pseudomonadati</taxon>
        <taxon>Bacteroidota</taxon>
        <taxon>Cytophagia</taxon>
        <taxon>Cytophagales</taxon>
        <taxon>Flammeovirgaceae</taxon>
        <taxon>Flammeovirga</taxon>
    </lineage>
</organism>
<evidence type="ECO:0000313" key="6">
    <source>
        <dbReference type="Proteomes" id="UP000585050"/>
    </source>
</evidence>
<keyword evidence="6" id="KW-1185">Reference proteome</keyword>
<evidence type="ECO:0000256" key="1">
    <source>
        <dbReference type="ARBA" id="ARBA00004442"/>
    </source>
</evidence>
<dbReference type="InterPro" id="IPR036942">
    <property type="entry name" value="Beta-barrel_TonB_sf"/>
</dbReference>
<comment type="caution">
    <text evidence="5">The sequence shown here is derived from an EMBL/GenBank/DDBJ whole genome shotgun (WGS) entry which is preliminary data.</text>
</comment>
<dbReference type="SUPFAM" id="SSF56935">
    <property type="entry name" value="Porins"/>
    <property type="match status" value="1"/>
</dbReference>
<dbReference type="Proteomes" id="UP000585050">
    <property type="component" value="Unassembled WGS sequence"/>
</dbReference>
<feature type="domain" description="Outer membrane protein beta-barrel" evidence="4">
    <location>
        <begin position="361"/>
        <end position="766"/>
    </location>
</feature>
<gene>
    <name evidence="5" type="ORF">HGP29_13145</name>
</gene>
<dbReference type="AlphaFoldDB" id="A0A7X8SL01"/>
<reference evidence="5 6" key="1">
    <citation type="submission" date="2020-04" db="EMBL/GenBank/DDBJ databases">
        <title>Flammeovirga sp. SR4, a novel species isolated from seawater.</title>
        <authorList>
            <person name="Wang X."/>
        </authorList>
    </citation>
    <scope>NUCLEOTIDE SEQUENCE [LARGE SCALE GENOMIC DNA]</scope>
    <source>
        <strain evidence="5 6">SR4</strain>
    </source>
</reference>
<dbReference type="InterPro" id="IPR008969">
    <property type="entry name" value="CarboxyPept-like_regulatory"/>
</dbReference>
<keyword evidence="2" id="KW-0472">Membrane</keyword>
<dbReference type="Pfam" id="PF13715">
    <property type="entry name" value="CarbopepD_reg_2"/>
    <property type="match status" value="1"/>
</dbReference>
<keyword evidence="3" id="KW-0998">Cell outer membrane</keyword>
<accession>A0A7X8SL01</accession>
<dbReference type="GO" id="GO:0009279">
    <property type="term" value="C:cell outer membrane"/>
    <property type="evidence" value="ECO:0007669"/>
    <property type="project" value="UniProtKB-SubCell"/>
</dbReference>
<evidence type="ECO:0000256" key="3">
    <source>
        <dbReference type="ARBA" id="ARBA00023237"/>
    </source>
</evidence>
<comment type="subcellular location">
    <subcellularLocation>
        <location evidence="1">Cell outer membrane</location>
    </subcellularLocation>
</comment>
<sequence length="771" mass="88925">MRRILTTLFCIIFYTLPGFGQNISGIVLDAESNELLPFVNIAWVKGDSIYAVTTTDFDGKFSMSAKGYDEYTLRFVFTGYKPYQRIISVTDELDISLGKVLLESNITELEGVTVTAERENVNMTANGMSFNVDDDGGTDMEDIISGMPSVTIDENGEVTSNGETVVILVNGEESDLENPLEEIPMQMIDRVELLNNPPAEYTSASSAINIILKENVKLGNHARVQIQGGIPEQYKGNVNVSRSNDRWATTLNLSYQNIETPTSRESSRLNYDKNYREAVRDDVTKQTNYNVNWITSYALSANDKLKLLLTWQQREHELQGDEVEYLENTDVDNLNPRINYRSIYNDRTTHKLQAQLNYDKHFMQEGRKLLFRARWSMDSFDQYNSNGTNTYNVDKDSWSYNDTRITERERPAQNYFASLKYIHPFNERSTLTTGFRNYTKVQKTNEKYYNITSEGDQEERGRGSQNTDYLNQKFSGYASWNYKFYNDVSFNVGAVVENSIVTSEVAAPDTLFDTNNSFLVINPNASLNKKFNENWMGNISYSFRMNTPSEYKMNPLVNDNNPLFISFGNPNLGLEKFQKLSLNVTNQQDKVSTRLGLFYRNIMDGVERVYQTKGDTIISTFDNVVDKHTIGTSMYIHWHVAKNQSIILSGNLYQDIYNQRVDERLPLSAWVYNAKMTYKAKFFTHYRFRIVGYYVSQKIEYNGNLVPASGVDVNVSRYVAKRKGKIWVSAQDIFQTRRYYRETYSPQFESEYDLDLPSQVRLGFSWSFYSI</sequence>
<dbReference type="EMBL" id="JABAIL010000004">
    <property type="protein sequence ID" value="NLR92166.1"/>
    <property type="molecule type" value="Genomic_DNA"/>
</dbReference>
<dbReference type="Gene3D" id="2.40.170.20">
    <property type="entry name" value="TonB-dependent receptor, beta-barrel domain"/>
    <property type="match status" value="1"/>
</dbReference>
<evidence type="ECO:0000259" key="4">
    <source>
        <dbReference type="Pfam" id="PF14905"/>
    </source>
</evidence>